<dbReference type="Proteomes" id="UP001153461">
    <property type="component" value="Unassembled WGS sequence"/>
</dbReference>
<feature type="compositionally biased region" description="Basic and acidic residues" evidence="1">
    <location>
        <begin position="578"/>
        <end position="603"/>
    </location>
</feature>
<gene>
    <name evidence="3" type="ORF">PNAL_LOCUS81</name>
</gene>
<feature type="compositionally biased region" description="Polar residues" evidence="1">
    <location>
        <begin position="40"/>
        <end position="51"/>
    </location>
</feature>
<feature type="compositionally biased region" description="Basic residues" evidence="1">
    <location>
        <begin position="122"/>
        <end position="135"/>
    </location>
</feature>
<name>A0A9W4MHM6_PENNA</name>
<feature type="compositionally biased region" description="Basic and acidic residues" evidence="1">
    <location>
        <begin position="709"/>
        <end position="726"/>
    </location>
</feature>
<keyword evidence="2" id="KW-0472">Membrane</keyword>
<feature type="compositionally biased region" description="Basic and acidic residues" evidence="1">
    <location>
        <begin position="817"/>
        <end position="828"/>
    </location>
</feature>
<dbReference type="PANTHER" id="PTHR38426">
    <property type="entry name" value="MAINTENANCE OF TELOMERE CAPPING PROTEIN 4"/>
    <property type="match status" value="1"/>
</dbReference>
<dbReference type="PANTHER" id="PTHR38426:SF1">
    <property type="entry name" value="MAINTENANCE OF TELOMERE CAPPING PROTEIN 4"/>
    <property type="match status" value="1"/>
</dbReference>
<proteinExistence type="predicted"/>
<feature type="compositionally biased region" description="Basic residues" evidence="1">
    <location>
        <begin position="529"/>
        <end position="555"/>
    </location>
</feature>
<feature type="region of interest" description="Disordered" evidence="1">
    <location>
        <begin position="526"/>
        <end position="657"/>
    </location>
</feature>
<feature type="region of interest" description="Disordered" evidence="1">
    <location>
        <begin position="1571"/>
        <end position="1594"/>
    </location>
</feature>
<organism evidence="3 4">
    <name type="scientific">Penicillium nalgiovense</name>
    <dbReference type="NCBI Taxonomy" id="60175"/>
    <lineage>
        <taxon>Eukaryota</taxon>
        <taxon>Fungi</taxon>
        <taxon>Dikarya</taxon>
        <taxon>Ascomycota</taxon>
        <taxon>Pezizomycotina</taxon>
        <taxon>Eurotiomycetes</taxon>
        <taxon>Eurotiomycetidae</taxon>
        <taxon>Eurotiales</taxon>
        <taxon>Aspergillaceae</taxon>
        <taxon>Penicillium</taxon>
    </lineage>
</organism>
<feature type="region of interest" description="Disordered" evidence="1">
    <location>
        <begin position="688"/>
        <end position="945"/>
    </location>
</feature>
<comment type="caution">
    <text evidence="3">The sequence shown here is derived from an EMBL/GenBank/DDBJ whole genome shotgun (WGS) entry which is preliminary data.</text>
</comment>
<reference evidence="3" key="1">
    <citation type="submission" date="2021-07" db="EMBL/GenBank/DDBJ databases">
        <authorList>
            <person name="Branca A.L. A."/>
        </authorList>
    </citation>
    <scope>NUCLEOTIDE SEQUENCE</scope>
</reference>
<feature type="compositionally biased region" description="Polar residues" evidence="1">
    <location>
        <begin position="330"/>
        <end position="339"/>
    </location>
</feature>
<feature type="compositionally biased region" description="Basic and acidic residues" evidence="1">
    <location>
        <begin position="768"/>
        <end position="779"/>
    </location>
</feature>
<feature type="compositionally biased region" description="Low complexity" evidence="1">
    <location>
        <begin position="689"/>
        <end position="698"/>
    </location>
</feature>
<feature type="compositionally biased region" description="Polar residues" evidence="1">
    <location>
        <begin position="145"/>
        <end position="154"/>
    </location>
</feature>
<feature type="region of interest" description="Disordered" evidence="1">
    <location>
        <begin position="320"/>
        <end position="339"/>
    </location>
</feature>
<feature type="region of interest" description="Disordered" evidence="1">
    <location>
        <begin position="411"/>
        <end position="431"/>
    </location>
</feature>
<evidence type="ECO:0000256" key="1">
    <source>
        <dbReference type="SAM" id="MobiDB-lite"/>
    </source>
</evidence>
<evidence type="ECO:0000256" key="2">
    <source>
        <dbReference type="SAM" id="Phobius"/>
    </source>
</evidence>
<evidence type="ECO:0000313" key="3">
    <source>
        <dbReference type="EMBL" id="CAG7937040.1"/>
    </source>
</evidence>
<dbReference type="OrthoDB" id="16820at2759"/>
<feature type="compositionally biased region" description="Low complexity" evidence="1">
    <location>
        <begin position="565"/>
        <end position="574"/>
    </location>
</feature>
<feature type="region of interest" description="Disordered" evidence="1">
    <location>
        <begin position="1335"/>
        <end position="1362"/>
    </location>
</feature>
<keyword evidence="2" id="KW-1133">Transmembrane helix</keyword>
<feature type="compositionally biased region" description="Basic and acidic residues" evidence="1">
    <location>
        <begin position="1581"/>
        <end position="1594"/>
    </location>
</feature>
<feature type="compositionally biased region" description="Low complexity" evidence="1">
    <location>
        <begin position="1335"/>
        <end position="1351"/>
    </location>
</feature>
<dbReference type="EMBL" id="CAJVNV010000003">
    <property type="protein sequence ID" value="CAG7937040.1"/>
    <property type="molecule type" value="Genomic_DNA"/>
</dbReference>
<feature type="region of interest" description="Disordered" evidence="1">
    <location>
        <begin position="958"/>
        <end position="990"/>
    </location>
</feature>
<feature type="transmembrane region" description="Helical" evidence="2">
    <location>
        <begin position="1167"/>
        <end position="1190"/>
    </location>
</feature>
<sequence length="1594" mass="178416">MSQRLNEPPVRSSMSAANGRNRDRSPETASPLLRSDGGSFRQTPPQKNDGQASGELEGTTLGSSSRDGDRMSPGQRRTQSSSGFLLDSLPRTRSTRVSLQRPRPSEPPQEKRSVPEPDIVVPKKRSRFPWSRNKRHEFEVMPENGSPTPTTARQASAPPDRQPSGSSSQLEVQEDNVAHSTPGLDRDSIQIVNLALNLNESRRRTASGIPPGSESRRPISVSQPAASTTDSYGYSPLAKKFQIDSPYRNLTQISGNRLSQGTLPSLEQSSVMNLLPPSAVEDHRAYEFSESTLARAERARNHFDLFHEYMRLLPSLPPLRDAAKRDSESKPQNPNRSYNPLQMIRNRKVRYREKCSIDPAAEGWHDVERVHQWINDVAHKYTPREYDRLDCLKLPPFQQGRRHVSIGEHEDMDMMPTSPGSSLRRVSRTSSMKARRPRIDWKISPAELLADAAWLEYGANKTKVVDKDGYKLYPDPTELVIKDTSEDRGMPHKQHRLSVEVGDHAEAHSSRTSISSPHPALAQEFKSVGRGRHRHRFRSHSHSLRSRSASSKRKPSRWDHVKMRSGSVSSSSGSDTRPSVDEKSRRSRENIRDHVQRFVEHAHSGSRVSRGKSPAVHNTDIDRGRTPQPAEPLSVNMKQSRKHRKGSFSSAGSLDDRQDTRMSLEGMGSTAPNSPARVGYFPSIAVNLSPPSSRSPSPAKKGLRHKIVSRHERSKSKQADREREREDELPELEALRQRTTAPTRTEGDSKLEPSPLPDVVSSSYFDDQDTHEGNRVDGHRSRKGPHLPESKLRGIFKGPGRIAEIVGNEVSKVGDLILKKDAEPESRKSSSATTLASDDSDSDEESRGDRKPGSKGLLRRLPTSTDEPGRLTRRNSERNSSRSFIHSLPTFTSPLRQDERSEAPEVTDFGSPREQISSPRNYGSRDSPEKFSLPRSKTLDFSPSLHTGRIKRDEIKDPSIPFSLTRPPVTGLANARASPGISPEGRRTGLSGASRAWSISGRSIHTLIDTGVPGKPEVERTRALLLSSGIKAREITRRAHNPRESVPPWLQSAVGPGASVPQVARIGEFDLAAQCLLQRFEDTQHSFQQSMHHLSTSTSSPLRFQLKNLENLVNHSLAPRVRATAMDAEDLCVQLNTTSTLAVKQLSDALDKGLRKRRRRLRWIRRTGFMVLEWALVAMLWWVWLIVMAFKLVRGVFRGAFTAIRPYKEASTSRWQLLPLFQSFLEHRPADTMLAVQERRLLVSWDLKAIHYLRRCLRTWVLDKVPGDAIGAFLVTVLYEQDFHLDYRLTMMVRDGQTQLHIARRVLAFYQIRDEAGAPIWDNLAVYGEDTHFKSPSVKGKSAAGSSAATKELPPRIPTPPPADPRWPLFMGALSDPELEDLVDKLGDDDHAEGVLPPLFTGVREEDIPIIQAFRRFNIHKNDSSKDLPLREAGPDRTIEYTSNSKQTNISQDKPLPSLPMKKFLPILRTDKALPAHKPLLPLPPLSRPSSPNPSSVRVSTFTAEKKLRVRSADCVQSEHADIEQGKGKTDLRPSAAARPELAVGVDANQPHPPSDVIYAYIRSPWYYNVPPPPPPLKKKAGVEDLRKVRERGG</sequence>
<feature type="region of interest" description="Disordered" evidence="1">
    <location>
        <begin position="1"/>
        <end position="185"/>
    </location>
</feature>
<keyword evidence="2" id="KW-0812">Transmembrane</keyword>
<accession>A0A9W4MHM6</accession>
<evidence type="ECO:0000313" key="4">
    <source>
        <dbReference type="Proteomes" id="UP001153461"/>
    </source>
</evidence>
<feature type="region of interest" description="Disordered" evidence="1">
    <location>
        <begin position="202"/>
        <end position="233"/>
    </location>
</feature>
<feature type="compositionally biased region" description="Polar residues" evidence="1">
    <location>
        <begin position="220"/>
        <end position="232"/>
    </location>
</feature>
<protein>
    <submittedName>
        <fullName evidence="3">Uncharacterized protein</fullName>
    </submittedName>
</protein>
<feature type="compositionally biased region" description="Basic and acidic residues" evidence="1">
    <location>
        <begin position="867"/>
        <end position="880"/>
    </location>
</feature>
<dbReference type="InterPro" id="IPR038769">
    <property type="entry name" value="MTC4"/>
</dbReference>